<gene>
    <name evidence="2" type="ORF">V6N11_007155</name>
</gene>
<feature type="chain" id="PRO_5045909313" description="Secreted protein" evidence="1">
    <location>
        <begin position="28"/>
        <end position="132"/>
    </location>
</feature>
<protein>
    <recommendedName>
        <fullName evidence="4">Secreted protein</fullName>
    </recommendedName>
</protein>
<sequence>MAPTSSGTVSIASVFLLLSSCSRRSLSYLLDFWLLVRIPDSRSMERASPGDSRFCPQSLEASRSKSVSSRCRRMKDLTLKLNLWRFNELGRAALVEASPLPDPVVHSVVGPHQASPIKLNPDKCSWSNKTIS</sequence>
<keyword evidence="3" id="KW-1185">Reference proteome</keyword>
<organism evidence="2 3">
    <name type="scientific">Hibiscus sabdariffa</name>
    <name type="common">roselle</name>
    <dbReference type="NCBI Taxonomy" id="183260"/>
    <lineage>
        <taxon>Eukaryota</taxon>
        <taxon>Viridiplantae</taxon>
        <taxon>Streptophyta</taxon>
        <taxon>Embryophyta</taxon>
        <taxon>Tracheophyta</taxon>
        <taxon>Spermatophyta</taxon>
        <taxon>Magnoliopsida</taxon>
        <taxon>eudicotyledons</taxon>
        <taxon>Gunneridae</taxon>
        <taxon>Pentapetalae</taxon>
        <taxon>rosids</taxon>
        <taxon>malvids</taxon>
        <taxon>Malvales</taxon>
        <taxon>Malvaceae</taxon>
        <taxon>Malvoideae</taxon>
        <taxon>Hibiscus</taxon>
    </lineage>
</organism>
<evidence type="ECO:0008006" key="4">
    <source>
        <dbReference type="Google" id="ProtNLM"/>
    </source>
</evidence>
<keyword evidence="1" id="KW-0732">Signal</keyword>
<feature type="signal peptide" evidence="1">
    <location>
        <begin position="1"/>
        <end position="27"/>
    </location>
</feature>
<reference evidence="2 3" key="1">
    <citation type="journal article" date="2024" name="G3 (Bethesda)">
        <title>Genome assembly of Hibiscus sabdariffa L. provides insights into metabolisms of medicinal natural products.</title>
        <authorList>
            <person name="Kim T."/>
        </authorList>
    </citation>
    <scope>NUCLEOTIDE SEQUENCE [LARGE SCALE GENOMIC DNA]</scope>
    <source>
        <strain evidence="2">TK-2024</strain>
        <tissue evidence="2">Old leaves</tissue>
    </source>
</reference>
<accession>A0ABR2RTN5</accession>
<comment type="caution">
    <text evidence="2">The sequence shown here is derived from an EMBL/GenBank/DDBJ whole genome shotgun (WGS) entry which is preliminary data.</text>
</comment>
<proteinExistence type="predicted"/>
<evidence type="ECO:0000313" key="3">
    <source>
        <dbReference type="Proteomes" id="UP001396334"/>
    </source>
</evidence>
<dbReference type="Proteomes" id="UP001396334">
    <property type="component" value="Unassembled WGS sequence"/>
</dbReference>
<name>A0ABR2RTN5_9ROSI</name>
<evidence type="ECO:0000256" key="1">
    <source>
        <dbReference type="SAM" id="SignalP"/>
    </source>
</evidence>
<dbReference type="EMBL" id="JBBPBN010000021">
    <property type="protein sequence ID" value="KAK9016072.1"/>
    <property type="molecule type" value="Genomic_DNA"/>
</dbReference>
<evidence type="ECO:0000313" key="2">
    <source>
        <dbReference type="EMBL" id="KAK9016072.1"/>
    </source>
</evidence>